<evidence type="ECO:0000313" key="1">
    <source>
        <dbReference type="EMBL" id="KAK5974827.1"/>
    </source>
</evidence>
<dbReference type="Gene3D" id="3.30.390.50">
    <property type="entry name" value="CO dehydrogenase flavoprotein, C-terminal domain"/>
    <property type="match status" value="1"/>
</dbReference>
<protein>
    <submittedName>
        <fullName evidence="1">Uncharacterized protein</fullName>
    </submittedName>
</protein>
<dbReference type="AlphaFoldDB" id="A0AAN8F9Q7"/>
<comment type="caution">
    <text evidence="1">The sequence shown here is derived from an EMBL/GenBank/DDBJ whole genome shotgun (WGS) entry which is preliminary data.</text>
</comment>
<dbReference type="Proteomes" id="UP001331761">
    <property type="component" value="Unassembled WGS sequence"/>
</dbReference>
<sequence>MCSDCLTRTIQSWVGGLLIGASEITSVFLAFNPKVAIRELGGAFTTARISDLIDEQGRMKLNRGAVIVGATFQRCEKHTRVFTFKQGLRPGADSTVVNCVGVFRVEHFIETARIAVSFGSHAVLSEKVSQRLRGKRHDELVDHVDEFLEALEEDISQFSSIPDFSYRRQLGRAAISSMCEDLCRRSTPADEFSGDYLQLYTV</sequence>
<feature type="non-terminal residue" evidence="1">
    <location>
        <position position="202"/>
    </location>
</feature>
<gene>
    <name evidence="1" type="ORF">GCK32_020013</name>
</gene>
<accession>A0AAN8F9Q7</accession>
<organism evidence="1 2">
    <name type="scientific">Trichostrongylus colubriformis</name>
    <name type="common">Black scour worm</name>
    <dbReference type="NCBI Taxonomy" id="6319"/>
    <lineage>
        <taxon>Eukaryota</taxon>
        <taxon>Metazoa</taxon>
        <taxon>Ecdysozoa</taxon>
        <taxon>Nematoda</taxon>
        <taxon>Chromadorea</taxon>
        <taxon>Rhabditida</taxon>
        <taxon>Rhabditina</taxon>
        <taxon>Rhabditomorpha</taxon>
        <taxon>Strongyloidea</taxon>
        <taxon>Trichostrongylidae</taxon>
        <taxon>Trichostrongylus</taxon>
    </lineage>
</organism>
<keyword evidence="2" id="KW-1185">Reference proteome</keyword>
<evidence type="ECO:0000313" key="2">
    <source>
        <dbReference type="Proteomes" id="UP001331761"/>
    </source>
</evidence>
<proteinExistence type="predicted"/>
<reference evidence="1 2" key="1">
    <citation type="submission" date="2019-10" db="EMBL/GenBank/DDBJ databases">
        <title>Assembly and Annotation for the nematode Trichostrongylus colubriformis.</title>
        <authorList>
            <person name="Martin J."/>
        </authorList>
    </citation>
    <scope>NUCLEOTIDE SEQUENCE [LARGE SCALE GENOMIC DNA]</scope>
    <source>
        <strain evidence="1">G859</strain>
        <tissue evidence="1">Whole worm</tissue>
    </source>
</reference>
<name>A0AAN8F9Q7_TRICO</name>
<dbReference type="EMBL" id="WIXE01013757">
    <property type="protein sequence ID" value="KAK5974827.1"/>
    <property type="molecule type" value="Genomic_DNA"/>
</dbReference>